<comment type="catalytic activity">
    <reaction evidence="1">
        <text>ATP + protein L-histidine = ADP + protein N-phospho-L-histidine.</text>
        <dbReference type="EC" id="2.7.13.3"/>
    </reaction>
</comment>
<dbReference type="CDD" id="cd00130">
    <property type="entry name" value="PAS"/>
    <property type="match status" value="1"/>
</dbReference>
<evidence type="ECO:0000256" key="12">
    <source>
        <dbReference type="ARBA" id="ARBA00023136"/>
    </source>
</evidence>
<evidence type="ECO:0000256" key="10">
    <source>
        <dbReference type="ARBA" id="ARBA00022989"/>
    </source>
</evidence>
<dbReference type="PANTHER" id="PTHR42878">
    <property type="entry name" value="TWO-COMPONENT HISTIDINE KINASE"/>
    <property type="match status" value="1"/>
</dbReference>
<dbReference type="Pfam" id="PF16736">
    <property type="entry name" value="sCache_like"/>
    <property type="match status" value="1"/>
</dbReference>
<dbReference type="SUPFAM" id="SSF47384">
    <property type="entry name" value="Homodimeric domain of signal transducing histidine kinase"/>
    <property type="match status" value="1"/>
</dbReference>
<evidence type="ECO:0000259" key="16">
    <source>
        <dbReference type="PROSITE" id="PS50885"/>
    </source>
</evidence>
<dbReference type="OrthoDB" id="9813151at2"/>
<evidence type="ECO:0000259" key="14">
    <source>
        <dbReference type="PROSITE" id="PS50109"/>
    </source>
</evidence>
<dbReference type="Gene3D" id="3.30.450.20">
    <property type="entry name" value="PAS domain"/>
    <property type="match status" value="2"/>
</dbReference>
<keyword evidence="11" id="KW-0902">Two-component regulatory system</keyword>
<keyword evidence="7" id="KW-0547">Nucleotide-binding</keyword>
<evidence type="ECO:0000256" key="6">
    <source>
        <dbReference type="ARBA" id="ARBA00022692"/>
    </source>
</evidence>
<dbReference type="InterPro" id="IPR000014">
    <property type="entry name" value="PAS"/>
</dbReference>
<proteinExistence type="predicted"/>
<keyword evidence="8 17" id="KW-0418">Kinase</keyword>
<keyword evidence="10 13" id="KW-1133">Transmembrane helix</keyword>
<dbReference type="FunFam" id="3.30.565.10:FF:000006">
    <property type="entry name" value="Sensor histidine kinase WalK"/>
    <property type="match status" value="1"/>
</dbReference>
<dbReference type="SMART" id="SM00091">
    <property type="entry name" value="PAS"/>
    <property type="match status" value="1"/>
</dbReference>
<evidence type="ECO:0000256" key="1">
    <source>
        <dbReference type="ARBA" id="ARBA00000085"/>
    </source>
</evidence>
<dbReference type="STRING" id="479434.Sthe_0368"/>
<evidence type="ECO:0000256" key="13">
    <source>
        <dbReference type="SAM" id="Phobius"/>
    </source>
</evidence>
<dbReference type="InterPro" id="IPR031967">
    <property type="entry name" value="PhoR_single_Cache-like_dom"/>
</dbReference>
<reference evidence="17 18" key="2">
    <citation type="journal article" date="2010" name="Stand. Genomic Sci.">
        <title>Complete genome sequence of Desulfohalobium retbaense type strain (HR(100)).</title>
        <authorList>
            <person name="Spring S."/>
            <person name="Nolan M."/>
            <person name="Lapidus A."/>
            <person name="Glavina Del Rio T."/>
            <person name="Copeland A."/>
            <person name="Tice H."/>
            <person name="Cheng J.F."/>
            <person name="Lucas S."/>
            <person name="Land M."/>
            <person name="Chen F."/>
            <person name="Bruce D."/>
            <person name="Goodwin L."/>
            <person name="Pitluck S."/>
            <person name="Ivanova N."/>
            <person name="Mavromatis K."/>
            <person name="Mikhailova N."/>
            <person name="Pati A."/>
            <person name="Chen A."/>
            <person name="Palaniappan K."/>
            <person name="Hauser L."/>
            <person name="Chang Y.J."/>
            <person name="Jeffries C.D."/>
            <person name="Munk C."/>
            <person name="Kiss H."/>
            <person name="Chain P."/>
            <person name="Han C."/>
            <person name="Brettin T."/>
            <person name="Detter J.C."/>
            <person name="Schuler E."/>
            <person name="Goker M."/>
            <person name="Rohde M."/>
            <person name="Bristow J."/>
            <person name="Eisen J.A."/>
            <person name="Markowitz V."/>
            <person name="Hugenholtz P."/>
            <person name="Kyrpides N.C."/>
            <person name="Klenk H.P."/>
        </authorList>
    </citation>
    <scope>NUCLEOTIDE SEQUENCE [LARGE SCALE GENOMIC DNA]</scope>
    <source>
        <strain evidence="18">ATCC 49802 / DSM 20745 / S 6022</strain>
    </source>
</reference>
<evidence type="ECO:0000256" key="7">
    <source>
        <dbReference type="ARBA" id="ARBA00022741"/>
    </source>
</evidence>
<keyword evidence="6 13" id="KW-0812">Transmembrane</keyword>
<dbReference type="PROSITE" id="PS50885">
    <property type="entry name" value="HAMP"/>
    <property type="match status" value="1"/>
</dbReference>
<evidence type="ECO:0000313" key="17">
    <source>
        <dbReference type="EMBL" id="ACZ37807.1"/>
    </source>
</evidence>
<comment type="subcellular location">
    <subcellularLocation>
        <location evidence="2">Membrane</location>
        <topology evidence="2">Multi-pass membrane protein</topology>
    </subcellularLocation>
</comment>
<dbReference type="InterPro" id="IPR036890">
    <property type="entry name" value="HATPase_C_sf"/>
</dbReference>
<dbReference type="InterPro" id="IPR004358">
    <property type="entry name" value="Sig_transdc_His_kin-like_C"/>
</dbReference>
<keyword evidence="9" id="KW-0067">ATP-binding</keyword>
<dbReference type="SUPFAM" id="SSF55785">
    <property type="entry name" value="PYP-like sensor domain (PAS domain)"/>
    <property type="match status" value="1"/>
</dbReference>
<organism evidence="17 18">
    <name type="scientific">Sphaerobacter thermophilus (strain ATCC 49802 / DSM 20745 / KCCM 41009 / NCIMB 13125 / S 6022)</name>
    <dbReference type="NCBI Taxonomy" id="479434"/>
    <lineage>
        <taxon>Bacteria</taxon>
        <taxon>Pseudomonadati</taxon>
        <taxon>Thermomicrobiota</taxon>
        <taxon>Thermomicrobia</taxon>
        <taxon>Sphaerobacterales</taxon>
        <taxon>Sphaerobacterineae</taxon>
        <taxon>Sphaerobacteraceae</taxon>
        <taxon>Sphaerobacter</taxon>
    </lineage>
</organism>
<evidence type="ECO:0000256" key="11">
    <source>
        <dbReference type="ARBA" id="ARBA00023012"/>
    </source>
</evidence>
<dbReference type="InterPro" id="IPR036097">
    <property type="entry name" value="HisK_dim/P_sf"/>
</dbReference>
<dbReference type="PROSITE" id="PS50112">
    <property type="entry name" value="PAS"/>
    <property type="match status" value="1"/>
</dbReference>
<keyword evidence="5 17" id="KW-0808">Transferase</keyword>
<dbReference type="GO" id="GO:0000155">
    <property type="term" value="F:phosphorelay sensor kinase activity"/>
    <property type="evidence" value="ECO:0007669"/>
    <property type="project" value="InterPro"/>
</dbReference>
<dbReference type="RefSeq" id="WP_012870854.1">
    <property type="nucleotide sequence ID" value="NC_013523.1"/>
</dbReference>
<dbReference type="NCBIfam" id="TIGR00229">
    <property type="entry name" value="sensory_box"/>
    <property type="match status" value="1"/>
</dbReference>
<dbReference type="CDD" id="cd00075">
    <property type="entry name" value="HATPase"/>
    <property type="match status" value="1"/>
</dbReference>
<accession>D1C746</accession>
<dbReference type="PRINTS" id="PR00344">
    <property type="entry name" value="BCTRLSENSOR"/>
</dbReference>
<dbReference type="AlphaFoldDB" id="D1C746"/>
<dbReference type="PANTHER" id="PTHR42878:SF7">
    <property type="entry name" value="SENSOR HISTIDINE KINASE GLRK"/>
    <property type="match status" value="1"/>
</dbReference>
<keyword evidence="18" id="KW-1185">Reference proteome</keyword>
<feature type="transmembrane region" description="Helical" evidence="13">
    <location>
        <begin position="12"/>
        <end position="32"/>
    </location>
</feature>
<dbReference type="FunFam" id="1.10.287.130:FF:000001">
    <property type="entry name" value="Two-component sensor histidine kinase"/>
    <property type="match status" value="1"/>
</dbReference>
<dbReference type="GO" id="GO:0005524">
    <property type="term" value="F:ATP binding"/>
    <property type="evidence" value="ECO:0007669"/>
    <property type="project" value="UniProtKB-KW"/>
</dbReference>
<dbReference type="InterPro" id="IPR005467">
    <property type="entry name" value="His_kinase_dom"/>
</dbReference>
<reference evidence="18" key="1">
    <citation type="submission" date="2009-11" db="EMBL/GenBank/DDBJ databases">
        <title>The complete chromosome 1 of Sphaerobacter thermophilus DSM 20745.</title>
        <authorList>
            <person name="Lucas S."/>
            <person name="Copeland A."/>
            <person name="Lapidus A."/>
            <person name="Glavina del Rio T."/>
            <person name="Dalin E."/>
            <person name="Tice H."/>
            <person name="Bruce D."/>
            <person name="Goodwin L."/>
            <person name="Pitluck S."/>
            <person name="Kyrpides N."/>
            <person name="Mavromatis K."/>
            <person name="Ivanova N."/>
            <person name="Mikhailova N."/>
            <person name="LaButti K.M."/>
            <person name="Clum A."/>
            <person name="Sun H.I."/>
            <person name="Brettin T."/>
            <person name="Detter J.C."/>
            <person name="Han C."/>
            <person name="Larimer F."/>
            <person name="Land M."/>
            <person name="Hauser L."/>
            <person name="Markowitz V."/>
            <person name="Cheng J.F."/>
            <person name="Hugenholtz P."/>
            <person name="Woyke T."/>
            <person name="Wu D."/>
            <person name="Steenblock K."/>
            <person name="Schneider S."/>
            <person name="Pukall R."/>
            <person name="Goeker M."/>
            <person name="Klenk H.P."/>
            <person name="Eisen J.A."/>
        </authorList>
    </citation>
    <scope>NUCLEOTIDE SEQUENCE [LARGE SCALE GENOMIC DNA]</scope>
    <source>
        <strain evidence="18">ATCC 49802 / DSM 20745 / S 6022</strain>
    </source>
</reference>
<dbReference type="SMART" id="SM00387">
    <property type="entry name" value="HATPase_c"/>
    <property type="match status" value="1"/>
</dbReference>
<dbReference type="InterPro" id="IPR013767">
    <property type="entry name" value="PAS_fold"/>
</dbReference>
<dbReference type="GO" id="GO:0007234">
    <property type="term" value="P:osmosensory signaling via phosphorelay pathway"/>
    <property type="evidence" value="ECO:0007669"/>
    <property type="project" value="TreeGrafter"/>
</dbReference>
<name>D1C746_SPHTD</name>
<dbReference type="CDD" id="cd00082">
    <property type="entry name" value="HisKA"/>
    <property type="match status" value="1"/>
</dbReference>
<evidence type="ECO:0000256" key="5">
    <source>
        <dbReference type="ARBA" id="ARBA00022679"/>
    </source>
</evidence>
<dbReference type="eggNOG" id="COG5002">
    <property type="taxonomic scope" value="Bacteria"/>
</dbReference>
<evidence type="ECO:0000259" key="15">
    <source>
        <dbReference type="PROSITE" id="PS50112"/>
    </source>
</evidence>
<dbReference type="Pfam" id="PF00672">
    <property type="entry name" value="HAMP"/>
    <property type="match status" value="1"/>
</dbReference>
<dbReference type="PROSITE" id="PS50109">
    <property type="entry name" value="HIS_KIN"/>
    <property type="match status" value="1"/>
</dbReference>
<gene>
    <name evidence="17" type="ordered locus">Sthe_0368</name>
</gene>
<keyword evidence="4" id="KW-0597">Phosphoprotein</keyword>
<evidence type="ECO:0000256" key="8">
    <source>
        <dbReference type="ARBA" id="ARBA00022777"/>
    </source>
</evidence>
<dbReference type="Gene3D" id="1.10.287.130">
    <property type="match status" value="1"/>
</dbReference>
<dbReference type="EC" id="2.7.13.3" evidence="3"/>
<dbReference type="InterPro" id="IPR003594">
    <property type="entry name" value="HATPase_dom"/>
</dbReference>
<evidence type="ECO:0000256" key="3">
    <source>
        <dbReference type="ARBA" id="ARBA00012438"/>
    </source>
</evidence>
<dbReference type="HOGENOM" id="CLU_000445_89_2_0"/>
<dbReference type="InterPro" id="IPR003660">
    <property type="entry name" value="HAMP_dom"/>
</dbReference>
<dbReference type="EMBL" id="CP001823">
    <property type="protein sequence ID" value="ACZ37807.1"/>
    <property type="molecule type" value="Genomic_DNA"/>
</dbReference>
<dbReference type="SMART" id="SM00388">
    <property type="entry name" value="HisKA"/>
    <property type="match status" value="1"/>
</dbReference>
<evidence type="ECO:0000256" key="2">
    <source>
        <dbReference type="ARBA" id="ARBA00004141"/>
    </source>
</evidence>
<dbReference type="FunCoup" id="D1C746">
    <property type="interactions" value="248"/>
</dbReference>
<dbReference type="InParanoid" id="D1C746"/>
<dbReference type="Proteomes" id="UP000002027">
    <property type="component" value="Chromosome 1"/>
</dbReference>
<dbReference type="Pfam" id="PF00512">
    <property type="entry name" value="HisKA"/>
    <property type="match status" value="1"/>
</dbReference>
<feature type="domain" description="PAS" evidence="15">
    <location>
        <begin position="247"/>
        <end position="292"/>
    </location>
</feature>
<dbReference type="KEGG" id="sti:Sthe_0368"/>
<keyword evidence="12 13" id="KW-0472">Membrane</keyword>
<dbReference type="InterPro" id="IPR050351">
    <property type="entry name" value="BphY/WalK/GraS-like"/>
</dbReference>
<dbReference type="GO" id="GO:0000156">
    <property type="term" value="F:phosphorelay response regulator activity"/>
    <property type="evidence" value="ECO:0007669"/>
    <property type="project" value="TreeGrafter"/>
</dbReference>
<evidence type="ECO:0000256" key="9">
    <source>
        <dbReference type="ARBA" id="ARBA00022840"/>
    </source>
</evidence>
<dbReference type="InterPro" id="IPR003661">
    <property type="entry name" value="HisK_dim/P_dom"/>
</dbReference>
<dbReference type="SMART" id="SM00304">
    <property type="entry name" value="HAMP"/>
    <property type="match status" value="1"/>
</dbReference>
<dbReference type="Pfam" id="PF02518">
    <property type="entry name" value="HATPase_c"/>
    <property type="match status" value="1"/>
</dbReference>
<feature type="transmembrane region" description="Helical" evidence="13">
    <location>
        <begin position="166"/>
        <end position="192"/>
    </location>
</feature>
<sequence length="598" mass="64881">MLRRLHTRLSLGYIALMAGVFLLLGAYLVNYVQDLERQELRARLESQAWLVALAAAPMIGTTEEPNLQEFAQDAAGQIDARVTIIDQEGRVLGDSEAAPATMENHADRPEVAAALSGQIGESSRPSDTLDRTLIYLAVPIVRDGEQLGAARVALPSDQFAGWLRNIVVAVAAALGIAALAIAALSAILAGVITRPLSELIQTARRIAQGDLAARAPEHAGGEIAELSHAFNEMTTTLQANIEAIEAERARLSAIVEHLTDGILIVDDQGQLALINNAAERLLGTPRDRLLNRPYALAVRDHDLAEVIAQAHSGDEPVRRLFEIGQPRRYVEGVAYSIPHRATPVVVILRDVTELRRTDMIRRDFVANVSHELRTPIASLKALVETLLDGALEDEEVAHEFLARMETEVDGLARLVQDLLELSRAESGRLTLSPVAADIRRVAEQVIARLRTQAEPKKLDIRIEIPDGLTPGRFDPERIEQVLVNLVHNAVKFTPPGGIITVGAAAEDDHLVVWVADTGPGVAPEDRDRIFERFYKTDRSRADAGTGLGLSIARHLVELHGGRIWVDGTARPGTTIKFTLPLALEPAPTGDSTPSAHRA</sequence>
<dbReference type="Gene3D" id="3.30.565.10">
    <property type="entry name" value="Histidine kinase-like ATPase, C-terminal domain"/>
    <property type="match status" value="1"/>
</dbReference>
<evidence type="ECO:0000313" key="18">
    <source>
        <dbReference type="Proteomes" id="UP000002027"/>
    </source>
</evidence>
<dbReference type="SUPFAM" id="SSF158472">
    <property type="entry name" value="HAMP domain-like"/>
    <property type="match status" value="1"/>
</dbReference>
<evidence type="ECO:0000256" key="4">
    <source>
        <dbReference type="ARBA" id="ARBA00022553"/>
    </source>
</evidence>
<dbReference type="GO" id="GO:0016020">
    <property type="term" value="C:membrane"/>
    <property type="evidence" value="ECO:0007669"/>
    <property type="project" value="UniProtKB-SubCell"/>
</dbReference>
<feature type="domain" description="Histidine kinase" evidence="14">
    <location>
        <begin position="367"/>
        <end position="583"/>
    </location>
</feature>
<dbReference type="Pfam" id="PF00989">
    <property type="entry name" value="PAS"/>
    <property type="match status" value="1"/>
</dbReference>
<dbReference type="GO" id="GO:0030295">
    <property type="term" value="F:protein kinase activator activity"/>
    <property type="evidence" value="ECO:0007669"/>
    <property type="project" value="TreeGrafter"/>
</dbReference>
<dbReference type="InterPro" id="IPR035965">
    <property type="entry name" value="PAS-like_dom_sf"/>
</dbReference>
<dbReference type="CDD" id="cd06225">
    <property type="entry name" value="HAMP"/>
    <property type="match status" value="1"/>
</dbReference>
<dbReference type="GO" id="GO:0006355">
    <property type="term" value="P:regulation of DNA-templated transcription"/>
    <property type="evidence" value="ECO:0007669"/>
    <property type="project" value="InterPro"/>
</dbReference>
<dbReference type="SUPFAM" id="SSF55874">
    <property type="entry name" value="ATPase domain of HSP90 chaperone/DNA topoisomerase II/histidine kinase"/>
    <property type="match status" value="1"/>
</dbReference>
<feature type="domain" description="HAMP" evidence="16">
    <location>
        <begin position="190"/>
        <end position="242"/>
    </location>
</feature>
<protein>
    <recommendedName>
        <fullName evidence="3">histidine kinase</fullName>
        <ecNumber evidence="3">2.7.13.3</ecNumber>
    </recommendedName>
</protein>
<dbReference type="Gene3D" id="6.10.340.10">
    <property type="match status" value="1"/>
</dbReference>